<feature type="domain" description="NAD-dependent epimerase/dehydratase" evidence="1">
    <location>
        <begin position="6"/>
        <end position="225"/>
    </location>
</feature>
<dbReference type="InterPro" id="IPR036291">
    <property type="entry name" value="NAD(P)-bd_dom_sf"/>
</dbReference>
<evidence type="ECO:0000313" key="3">
    <source>
        <dbReference type="Proteomes" id="UP000033618"/>
    </source>
</evidence>
<name>A0A0F5K384_9BURK</name>
<proteinExistence type="predicted"/>
<evidence type="ECO:0000259" key="1">
    <source>
        <dbReference type="Pfam" id="PF01370"/>
    </source>
</evidence>
<keyword evidence="3" id="KW-1185">Reference proteome</keyword>
<accession>A0A0F5K384</accession>
<dbReference type="SUPFAM" id="SSF51735">
    <property type="entry name" value="NAD(P)-binding Rossmann-fold domains"/>
    <property type="match status" value="1"/>
</dbReference>
<dbReference type="PANTHER" id="PTHR12126:SF11">
    <property type="entry name" value="NADH DEHYDROGENASE [UBIQUINONE] 1 ALPHA SUBCOMPLEX SUBUNIT 9, MITOCHONDRIAL"/>
    <property type="match status" value="1"/>
</dbReference>
<dbReference type="RefSeq" id="WP_046152212.1">
    <property type="nucleotide sequence ID" value="NZ_CADFGU010000005.1"/>
</dbReference>
<dbReference type="GO" id="GO:0044877">
    <property type="term" value="F:protein-containing complex binding"/>
    <property type="evidence" value="ECO:0007669"/>
    <property type="project" value="TreeGrafter"/>
</dbReference>
<dbReference type="Proteomes" id="UP000033618">
    <property type="component" value="Unassembled WGS sequence"/>
</dbReference>
<dbReference type="Gene3D" id="3.40.50.720">
    <property type="entry name" value="NAD(P)-binding Rossmann-like Domain"/>
    <property type="match status" value="1"/>
</dbReference>
<dbReference type="PATRIC" id="fig|28092.6.peg.887"/>
<gene>
    <name evidence="2" type="ORF">WM40_03720</name>
</gene>
<dbReference type="PANTHER" id="PTHR12126">
    <property type="entry name" value="NADH-UBIQUINONE OXIDOREDUCTASE 39 KDA SUBUNIT-RELATED"/>
    <property type="match status" value="1"/>
</dbReference>
<dbReference type="STRING" id="28092.WM40_03720"/>
<dbReference type="Pfam" id="PF01370">
    <property type="entry name" value="Epimerase"/>
    <property type="match status" value="1"/>
</dbReference>
<protein>
    <recommendedName>
        <fullName evidence="1">NAD-dependent epimerase/dehydratase domain-containing protein</fullName>
    </recommendedName>
</protein>
<dbReference type="InterPro" id="IPR001509">
    <property type="entry name" value="Epimerase_deHydtase"/>
</dbReference>
<comment type="caution">
    <text evidence="2">The sequence shown here is derived from an EMBL/GenBank/DDBJ whole genome shotgun (WGS) entry which is preliminary data.</text>
</comment>
<sequence>MRYQTVAVIGGTGFIGRSLIPKLLTLGYAVRVATRYRTRARPIQMLPISITECDVHAPAQLSAFLDGADVVINLVGVLQDKRAMPYGPGFERAHVALPEKICTASRALGIERFLHVSALHADSNGPSMYLRSKGDGEQRINAAVAASQAEGGAPFRATIFRPSVIFGPGDQFLNLFAQVLKFAPFMPLACAHARYQPIYVEDVAQALVNAIELDAPTVPRVFELGGPHVYTLAELVRFAGEASGHRRPVIGLPYWAGRLQGAIFEHLPNPPITRDNIDSMREDSVLSGPLDPLLRLTPASLESVAGAYLRGLPVGQRWTPSA</sequence>
<dbReference type="AlphaFoldDB" id="A0A0F5K384"/>
<organism evidence="2 3">
    <name type="scientific">Robbsia andropogonis</name>
    <dbReference type="NCBI Taxonomy" id="28092"/>
    <lineage>
        <taxon>Bacteria</taxon>
        <taxon>Pseudomonadati</taxon>
        <taxon>Pseudomonadota</taxon>
        <taxon>Betaproteobacteria</taxon>
        <taxon>Burkholderiales</taxon>
        <taxon>Burkholderiaceae</taxon>
        <taxon>Robbsia</taxon>
    </lineage>
</organism>
<dbReference type="CDD" id="cd05271">
    <property type="entry name" value="NDUFA9_like_SDR_a"/>
    <property type="match status" value="1"/>
</dbReference>
<dbReference type="OrthoDB" id="5292533at2"/>
<dbReference type="InterPro" id="IPR051207">
    <property type="entry name" value="ComplexI_NDUFA9_subunit"/>
</dbReference>
<reference evidence="2 3" key="1">
    <citation type="submission" date="2015-03" db="EMBL/GenBank/DDBJ databases">
        <title>Draft Genome Sequence of Burkholderia andropogonis type strain ICMP2807, isolated from Sorghum bicolor.</title>
        <authorList>
            <person name="Lopes-Santos L."/>
            <person name="Castro D.B."/>
            <person name="Ottoboni L.M."/>
            <person name="Park D."/>
            <person name="Weirc B.S."/>
            <person name="Destefano S.A."/>
        </authorList>
    </citation>
    <scope>NUCLEOTIDE SEQUENCE [LARGE SCALE GENOMIC DNA]</scope>
    <source>
        <strain evidence="2 3">ICMP2807</strain>
    </source>
</reference>
<dbReference type="EMBL" id="LAQU01000003">
    <property type="protein sequence ID" value="KKB64566.1"/>
    <property type="molecule type" value="Genomic_DNA"/>
</dbReference>
<evidence type="ECO:0000313" key="2">
    <source>
        <dbReference type="EMBL" id="KKB64566.1"/>
    </source>
</evidence>